<dbReference type="SUPFAM" id="SSF58104">
    <property type="entry name" value="Methyl-accepting chemotaxis protein (MCP) signaling domain"/>
    <property type="match status" value="1"/>
</dbReference>
<dbReference type="PROSITE" id="PS50885">
    <property type="entry name" value="HAMP"/>
    <property type="match status" value="1"/>
</dbReference>
<feature type="non-terminal residue" evidence="2">
    <location>
        <position position="133"/>
    </location>
</feature>
<evidence type="ECO:0000313" key="2">
    <source>
        <dbReference type="EMBL" id="MDZ5035278.1"/>
    </source>
</evidence>
<dbReference type="PANTHER" id="PTHR32089">
    <property type="entry name" value="METHYL-ACCEPTING CHEMOTAXIS PROTEIN MCPB"/>
    <property type="match status" value="1"/>
</dbReference>
<feature type="domain" description="HAMP" evidence="1">
    <location>
        <begin position="2"/>
        <end position="40"/>
    </location>
</feature>
<dbReference type="GO" id="GO:0007165">
    <property type="term" value="P:signal transduction"/>
    <property type="evidence" value="ECO:0007669"/>
    <property type="project" value="InterPro"/>
</dbReference>
<dbReference type="Gene3D" id="1.10.287.950">
    <property type="entry name" value="Methyl-accepting chemotaxis protein"/>
    <property type="match status" value="1"/>
</dbReference>
<name>A0AAW9IYM1_CLOPF</name>
<evidence type="ECO:0000259" key="1">
    <source>
        <dbReference type="PROSITE" id="PS50885"/>
    </source>
</evidence>
<feature type="non-terminal residue" evidence="2">
    <location>
        <position position="1"/>
    </location>
</feature>
<organism evidence="2 3">
    <name type="scientific">Clostridium perfringens</name>
    <dbReference type="NCBI Taxonomy" id="1502"/>
    <lineage>
        <taxon>Bacteria</taxon>
        <taxon>Bacillati</taxon>
        <taxon>Bacillota</taxon>
        <taxon>Clostridia</taxon>
        <taxon>Eubacteriales</taxon>
        <taxon>Clostridiaceae</taxon>
        <taxon>Clostridium</taxon>
    </lineage>
</organism>
<dbReference type="GO" id="GO:0016020">
    <property type="term" value="C:membrane"/>
    <property type="evidence" value="ECO:0007669"/>
    <property type="project" value="InterPro"/>
</dbReference>
<evidence type="ECO:0000313" key="3">
    <source>
        <dbReference type="Proteomes" id="UP001289066"/>
    </source>
</evidence>
<accession>A0AAW9IYM1</accession>
<comment type="caution">
    <text evidence="2">The sequence shown here is derived from an EMBL/GenBank/DDBJ whole genome shotgun (WGS) entry which is preliminary data.</text>
</comment>
<reference evidence="2" key="1">
    <citation type="submission" date="2019-11" db="EMBL/GenBank/DDBJ databases">
        <title>Characterization of Clostridium perfringens isolates from swine manure treated agricultural soils.</title>
        <authorList>
            <person name="Wushke S.T."/>
        </authorList>
    </citation>
    <scope>NUCLEOTIDE SEQUENCE</scope>
    <source>
        <strain evidence="2">X15</strain>
    </source>
</reference>
<dbReference type="InterPro" id="IPR003660">
    <property type="entry name" value="HAMP_dom"/>
</dbReference>
<protein>
    <submittedName>
        <fullName evidence="2">Methyl-accepting chemotaxis protein</fullName>
    </submittedName>
</protein>
<dbReference type="Proteomes" id="UP001289066">
    <property type="component" value="Unassembled WGS sequence"/>
</dbReference>
<gene>
    <name evidence="2" type="ORF">GNF81_21585</name>
</gene>
<dbReference type="PANTHER" id="PTHR32089:SF112">
    <property type="entry name" value="LYSOZYME-LIKE PROTEIN-RELATED"/>
    <property type="match status" value="1"/>
</dbReference>
<sequence>SNRLATYDLSESIVDKYNDEFGVIGNSLNTAQENLKGIIHTVIDSTNKVNFATEDLSMAIEEVTCQFDQISDSSSEINSIVQETSAITEELSASILEVSSSIDVLSEKATDGNMNSEKIQKRATNIKENTEYV</sequence>
<proteinExistence type="predicted"/>
<dbReference type="EMBL" id="WNVG01001459">
    <property type="protein sequence ID" value="MDZ5035278.1"/>
    <property type="molecule type" value="Genomic_DNA"/>
</dbReference>
<dbReference type="AlphaFoldDB" id="A0AAW9IYM1"/>